<evidence type="ECO:0000313" key="8">
    <source>
        <dbReference type="Proteomes" id="UP001152562"/>
    </source>
</evidence>
<keyword evidence="3 5" id="KW-1133">Transmembrane helix</keyword>
<feature type="transmembrane region" description="Helical" evidence="5">
    <location>
        <begin position="179"/>
        <end position="199"/>
    </location>
</feature>
<evidence type="ECO:0000256" key="4">
    <source>
        <dbReference type="ARBA" id="ARBA00023136"/>
    </source>
</evidence>
<evidence type="ECO:0000256" key="1">
    <source>
        <dbReference type="ARBA" id="ARBA00004370"/>
    </source>
</evidence>
<gene>
    <name evidence="7" type="ORF">PIBRA_LOCUS12160</name>
</gene>
<protein>
    <recommendedName>
        <fullName evidence="6">Fatty acid hydroxylase domain-containing protein</fullName>
    </recommendedName>
</protein>
<evidence type="ECO:0000256" key="5">
    <source>
        <dbReference type="SAM" id="Phobius"/>
    </source>
</evidence>
<evidence type="ECO:0000256" key="2">
    <source>
        <dbReference type="ARBA" id="ARBA00022692"/>
    </source>
</evidence>
<feature type="transmembrane region" description="Helical" evidence="5">
    <location>
        <begin position="214"/>
        <end position="236"/>
    </location>
</feature>
<dbReference type="EMBL" id="CALOZG010000069">
    <property type="protein sequence ID" value="CAH4036356.1"/>
    <property type="molecule type" value="Genomic_DNA"/>
</dbReference>
<feature type="transmembrane region" description="Helical" evidence="5">
    <location>
        <begin position="123"/>
        <end position="149"/>
    </location>
</feature>
<dbReference type="InterPro" id="IPR050307">
    <property type="entry name" value="Sterol_Desaturase_Related"/>
</dbReference>
<feature type="transmembrane region" description="Helical" evidence="5">
    <location>
        <begin position="62"/>
        <end position="86"/>
    </location>
</feature>
<dbReference type="GO" id="GO:0016020">
    <property type="term" value="C:membrane"/>
    <property type="evidence" value="ECO:0007669"/>
    <property type="project" value="UniProtKB-SubCell"/>
</dbReference>
<evidence type="ECO:0000259" key="6">
    <source>
        <dbReference type="Pfam" id="PF04116"/>
    </source>
</evidence>
<dbReference type="GO" id="GO:0016491">
    <property type="term" value="F:oxidoreductase activity"/>
    <property type="evidence" value="ECO:0007669"/>
    <property type="project" value="InterPro"/>
</dbReference>
<name>A0A9P0TUE9_PIEBR</name>
<dbReference type="GO" id="GO:0005506">
    <property type="term" value="F:iron ion binding"/>
    <property type="evidence" value="ECO:0007669"/>
    <property type="project" value="InterPro"/>
</dbReference>
<dbReference type="PANTHER" id="PTHR11863">
    <property type="entry name" value="STEROL DESATURASE"/>
    <property type="match status" value="1"/>
</dbReference>
<dbReference type="AlphaFoldDB" id="A0A9P0TUE9"/>
<evidence type="ECO:0000256" key="3">
    <source>
        <dbReference type="ARBA" id="ARBA00022989"/>
    </source>
</evidence>
<evidence type="ECO:0000313" key="7">
    <source>
        <dbReference type="EMBL" id="CAH4036356.1"/>
    </source>
</evidence>
<accession>A0A9P0TUE9</accession>
<comment type="subcellular location">
    <subcellularLocation>
        <location evidence="1">Membrane</location>
    </subcellularLocation>
</comment>
<feature type="domain" description="Fatty acid hydroxylase" evidence="6">
    <location>
        <begin position="223"/>
        <end position="352"/>
    </location>
</feature>
<reference evidence="7" key="1">
    <citation type="submission" date="2022-05" db="EMBL/GenBank/DDBJ databases">
        <authorList>
            <person name="Okamura Y."/>
        </authorList>
    </citation>
    <scope>NUCLEOTIDE SEQUENCE</scope>
</reference>
<keyword evidence="2 5" id="KW-0812">Transmembrane</keyword>
<keyword evidence="4 5" id="KW-0472">Membrane</keyword>
<organism evidence="7 8">
    <name type="scientific">Pieris brassicae</name>
    <name type="common">White butterfly</name>
    <name type="synonym">Large white butterfly</name>
    <dbReference type="NCBI Taxonomy" id="7116"/>
    <lineage>
        <taxon>Eukaryota</taxon>
        <taxon>Metazoa</taxon>
        <taxon>Ecdysozoa</taxon>
        <taxon>Arthropoda</taxon>
        <taxon>Hexapoda</taxon>
        <taxon>Insecta</taxon>
        <taxon>Pterygota</taxon>
        <taxon>Neoptera</taxon>
        <taxon>Endopterygota</taxon>
        <taxon>Lepidoptera</taxon>
        <taxon>Glossata</taxon>
        <taxon>Ditrysia</taxon>
        <taxon>Papilionoidea</taxon>
        <taxon>Pieridae</taxon>
        <taxon>Pierinae</taxon>
        <taxon>Pieris</taxon>
    </lineage>
</organism>
<proteinExistence type="predicted"/>
<dbReference type="InterPro" id="IPR006694">
    <property type="entry name" value="Fatty_acid_hydroxylase"/>
</dbReference>
<dbReference type="Proteomes" id="UP001152562">
    <property type="component" value="Unassembled WGS sequence"/>
</dbReference>
<dbReference type="GO" id="GO:0008610">
    <property type="term" value="P:lipid biosynthetic process"/>
    <property type="evidence" value="ECO:0007669"/>
    <property type="project" value="InterPro"/>
</dbReference>
<dbReference type="Pfam" id="PF04116">
    <property type="entry name" value="FA_hydroxylase"/>
    <property type="match status" value="1"/>
</dbReference>
<keyword evidence="8" id="KW-1185">Reference proteome</keyword>
<sequence length="401" mass="47147">MCVSYTMVTELSQTAINPISKNVQLKKVEQSIKKWDPIAEGLKWIDQHADLAEKYFEKLPNFLSTIIATFAIFTFGCTLRGEWVIILVSALKQMSGHSQSERNVSTAEVFDLLTLKNLKMENFSVFFIGAHIVSYSTYFVLGGFLHWYYYTKRRHIAHEWKLQPNKWLSPELERHEIKVGVISLFVTGSFSAFLATYIANGNPSTVYFQFDEYGWAWLFLQFPVIFLYSDFTTYFLHRMYHTRWLYKHFHKLHHTYKQPTAFSATAIHPIEILHVQLTACLPLFTIPVHWAPFYAIALYTYYYGIIDHTGINFKAPWWQPWLPDAEFHDKHHEIFHCNFGFNMFLWDKWFGTLRKPDRVYSEDTFHGQAPLIDTDEANRILDADPELKEELLTTLSSKKSE</sequence>
<comment type="caution">
    <text evidence="7">The sequence shown here is derived from an EMBL/GenBank/DDBJ whole genome shotgun (WGS) entry which is preliminary data.</text>
</comment>